<evidence type="ECO:0000313" key="1">
    <source>
        <dbReference type="EMBL" id="ASJ71405.1"/>
    </source>
</evidence>
<accession>A0A2Z2NLI7</accession>
<sequence>MKRNQKQDHCTLCQRETALTFHHLIPRKLHKRSRFAKKYSREELNQGLMLCRRCHRGIHKLYSEMELGSRLNTEATLREDPMVARHVAWVARQKS</sequence>
<dbReference type="Gene3D" id="1.10.30.50">
    <property type="match status" value="1"/>
</dbReference>
<proteinExistence type="predicted"/>
<dbReference type="OrthoDB" id="9802640at2"/>
<keyword evidence="2" id="KW-1185">Reference proteome</keyword>
<dbReference type="EMBL" id="CP018632">
    <property type="protein sequence ID" value="ASJ71405.1"/>
    <property type="molecule type" value="Genomic_DNA"/>
</dbReference>
<dbReference type="PANTHER" id="PTHR37827:SF1">
    <property type="entry name" value="HNH DOMAIN-CONTAINING PROTEIN"/>
    <property type="match status" value="1"/>
</dbReference>
<reference evidence="1 2" key="1">
    <citation type="submission" date="2016-12" db="EMBL/GenBank/DDBJ databases">
        <authorList>
            <person name="Song W.-J."/>
            <person name="Kurnit D.M."/>
        </authorList>
    </citation>
    <scope>NUCLEOTIDE SEQUENCE [LARGE SCALE GENOMIC DNA]</scope>
    <source>
        <strain evidence="1 2">IMCC3135</strain>
    </source>
</reference>
<organism evidence="1 2">
    <name type="scientific">Granulosicoccus antarcticus IMCC3135</name>
    <dbReference type="NCBI Taxonomy" id="1192854"/>
    <lineage>
        <taxon>Bacteria</taxon>
        <taxon>Pseudomonadati</taxon>
        <taxon>Pseudomonadota</taxon>
        <taxon>Gammaproteobacteria</taxon>
        <taxon>Chromatiales</taxon>
        <taxon>Granulosicoccaceae</taxon>
        <taxon>Granulosicoccus</taxon>
    </lineage>
</organism>
<dbReference type="RefSeq" id="WP_088916847.1">
    <property type="nucleotide sequence ID" value="NZ_CP018632.1"/>
</dbReference>
<name>A0A2Z2NLI7_9GAMM</name>
<protein>
    <recommendedName>
        <fullName evidence="3">HNH domain-containing protein</fullName>
    </recommendedName>
</protein>
<dbReference type="KEGG" id="gai:IMCC3135_06490"/>
<evidence type="ECO:0008006" key="3">
    <source>
        <dbReference type="Google" id="ProtNLM"/>
    </source>
</evidence>
<evidence type="ECO:0000313" key="2">
    <source>
        <dbReference type="Proteomes" id="UP000250079"/>
    </source>
</evidence>
<dbReference type="AlphaFoldDB" id="A0A2Z2NLI7"/>
<gene>
    <name evidence="1" type="ORF">IMCC3135_06490</name>
</gene>
<dbReference type="Proteomes" id="UP000250079">
    <property type="component" value="Chromosome"/>
</dbReference>
<dbReference type="PANTHER" id="PTHR37827">
    <property type="entry name" value="TUDOR DOMAIN-CONTAINING PROTEIN"/>
    <property type="match status" value="1"/>
</dbReference>